<evidence type="ECO:0000313" key="2">
    <source>
        <dbReference type="EMBL" id="VDP52291.1"/>
    </source>
</evidence>
<organism evidence="4">
    <name type="scientific">Schistosoma curassoni</name>
    <dbReference type="NCBI Taxonomy" id="6186"/>
    <lineage>
        <taxon>Eukaryota</taxon>
        <taxon>Metazoa</taxon>
        <taxon>Spiralia</taxon>
        <taxon>Lophotrochozoa</taxon>
        <taxon>Platyhelminthes</taxon>
        <taxon>Trematoda</taxon>
        <taxon>Digenea</taxon>
        <taxon>Strigeidida</taxon>
        <taxon>Schistosomatoidea</taxon>
        <taxon>Schistosomatidae</taxon>
        <taxon>Schistosoma</taxon>
    </lineage>
</organism>
<proteinExistence type="predicted"/>
<reference evidence="4" key="1">
    <citation type="submission" date="2016-06" db="UniProtKB">
        <authorList>
            <consortium name="WormBaseParasite"/>
        </authorList>
    </citation>
    <scope>IDENTIFICATION</scope>
</reference>
<reference evidence="2 3" key="2">
    <citation type="submission" date="2018-11" db="EMBL/GenBank/DDBJ databases">
        <authorList>
            <consortium name="Pathogen Informatics"/>
        </authorList>
    </citation>
    <scope>NUCLEOTIDE SEQUENCE [LARGE SCALE GENOMIC DNA]</scope>
    <source>
        <strain evidence="2">Dakar</strain>
        <strain evidence="3">Dakar, Senegal</strain>
    </source>
</reference>
<dbReference type="AlphaFoldDB" id="A0A183KEA1"/>
<keyword evidence="1" id="KW-0732">Signal</keyword>
<sequence length="82" mass="9582">MFFFLRFIIINVTIGLYGDFTHIGSSAAQSLDLRCPKDRHSYIKENFILGGLQKSARTVRANRKTEIEVIIKFCIYFLFKLF</sequence>
<dbReference type="WBParaSite" id="SCUD_0001334701-mRNA-1">
    <property type="protein sequence ID" value="SCUD_0001334701-mRNA-1"/>
    <property type="gene ID" value="SCUD_0001334701"/>
</dbReference>
<keyword evidence="3" id="KW-1185">Reference proteome</keyword>
<evidence type="ECO:0000313" key="3">
    <source>
        <dbReference type="Proteomes" id="UP000279833"/>
    </source>
</evidence>
<evidence type="ECO:0000256" key="1">
    <source>
        <dbReference type="SAM" id="SignalP"/>
    </source>
</evidence>
<evidence type="ECO:0000313" key="4">
    <source>
        <dbReference type="WBParaSite" id="SCUD_0001334701-mRNA-1"/>
    </source>
</evidence>
<protein>
    <submittedName>
        <fullName evidence="4">Secreted protein</fullName>
    </submittedName>
</protein>
<dbReference type="Proteomes" id="UP000279833">
    <property type="component" value="Unassembled WGS sequence"/>
</dbReference>
<feature type="signal peptide" evidence="1">
    <location>
        <begin position="1"/>
        <end position="15"/>
    </location>
</feature>
<gene>
    <name evidence="2" type="ORF">SCUD_LOCUS13344</name>
</gene>
<feature type="chain" id="PRO_5043140811" evidence="1">
    <location>
        <begin position="16"/>
        <end position="82"/>
    </location>
</feature>
<dbReference type="EMBL" id="UZAK01035800">
    <property type="protein sequence ID" value="VDP52291.1"/>
    <property type="molecule type" value="Genomic_DNA"/>
</dbReference>
<accession>A0A183KEA1</accession>
<name>A0A183KEA1_9TREM</name>